<sequence>MAGMLPGVEFARKRRLRGQGGSAELPSAGSRRSPFCQYMAGYDQAHLTTNSMRNSLSKELHDWRLGSTAREAKERLDEKLRSQRASIIESTGSLRSNKTSSRGCSGSSDDGGGVAPSGVGSLQREVYSVRKSARRFNWSKLGWEAAEKAECAVCLEDFRRGDILVHLPCAHRFHCSCVVPWLETTPHCPICRTVEKFHPKQWLDVVIILRIEPDLGLKTYDLACSFL</sequence>
<dbReference type="InterPro" id="IPR001841">
    <property type="entry name" value="Znf_RING"/>
</dbReference>
<comment type="caution">
    <text evidence="7">The sequence shown here is derived from an EMBL/GenBank/DDBJ whole genome shotgun (WGS) entry which is preliminary data.</text>
</comment>
<evidence type="ECO:0000256" key="3">
    <source>
        <dbReference type="ARBA" id="ARBA00022833"/>
    </source>
</evidence>
<dbReference type="GO" id="GO:0061630">
    <property type="term" value="F:ubiquitin protein ligase activity"/>
    <property type="evidence" value="ECO:0007669"/>
    <property type="project" value="TreeGrafter"/>
</dbReference>
<dbReference type="AlphaFoldDB" id="A0A199W1Z3"/>
<keyword evidence="2 4" id="KW-0863">Zinc-finger</keyword>
<name>A0A199W1Z3_ANACO</name>
<feature type="region of interest" description="Disordered" evidence="5">
    <location>
        <begin position="1"/>
        <end position="31"/>
    </location>
</feature>
<evidence type="ECO:0000256" key="4">
    <source>
        <dbReference type="PROSITE-ProRule" id="PRU00175"/>
    </source>
</evidence>
<dbReference type="GO" id="GO:0008270">
    <property type="term" value="F:zinc ion binding"/>
    <property type="evidence" value="ECO:0007669"/>
    <property type="project" value="UniProtKB-KW"/>
</dbReference>
<dbReference type="EMBL" id="LSRQ01000367">
    <property type="protein sequence ID" value="OAY83228.1"/>
    <property type="molecule type" value="Genomic_DNA"/>
</dbReference>
<dbReference type="STRING" id="4615.A0A199W1Z3"/>
<gene>
    <name evidence="7" type="ORF">ACMD2_18032</name>
</gene>
<feature type="compositionally biased region" description="Polar residues" evidence="5">
    <location>
        <begin position="87"/>
        <end position="99"/>
    </location>
</feature>
<evidence type="ECO:0000313" key="7">
    <source>
        <dbReference type="EMBL" id="OAY83228.1"/>
    </source>
</evidence>
<dbReference type="PANTHER" id="PTHR45931:SF3">
    <property type="entry name" value="RING ZINC FINGER-CONTAINING PROTEIN"/>
    <property type="match status" value="1"/>
</dbReference>
<dbReference type="Proteomes" id="UP000092600">
    <property type="component" value="Unassembled WGS sequence"/>
</dbReference>
<organism evidence="7 8">
    <name type="scientific">Ananas comosus</name>
    <name type="common">Pineapple</name>
    <name type="synonym">Ananas ananas</name>
    <dbReference type="NCBI Taxonomy" id="4615"/>
    <lineage>
        <taxon>Eukaryota</taxon>
        <taxon>Viridiplantae</taxon>
        <taxon>Streptophyta</taxon>
        <taxon>Embryophyta</taxon>
        <taxon>Tracheophyta</taxon>
        <taxon>Spermatophyta</taxon>
        <taxon>Magnoliopsida</taxon>
        <taxon>Liliopsida</taxon>
        <taxon>Poales</taxon>
        <taxon>Bromeliaceae</taxon>
        <taxon>Bromelioideae</taxon>
        <taxon>Ananas</taxon>
    </lineage>
</organism>
<dbReference type="CDD" id="cd16454">
    <property type="entry name" value="RING-H2_PA-TM-RING"/>
    <property type="match status" value="1"/>
</dbReference>
<dbReference type="InterPro" id="IPR051834">
    <property type="entry name" value="RING_finger_E3_ligase"/>
</dbReference>
<evidence type="ECO:0000256" key="5">
    <source>
        <dbReference type="SAM" id="MobiDB-lite"/>
    </source>
</evidence>
<dbReference type="PROSITE" id="PS50089">
    <property type="entry name" value="ZF_RING_2"/>
    <property type="match status" value="1"/>
</dbReference>
<dbReference type="InterPro" id="IPR013083">
    <property type="entry name" value="Znf_RING/FYVE/PHD"/>
</dbReference>
<evidence type="ECO:0000313" key="8">
    <source>
        <dbReference type="Proteomes" id="UP000092600"/>
    </source>
</evidence>
<dbReference type="Gene3D" id="3.30.40.10">
    <property type="entry name" value="Zinc/RING finger domain, C3HC4 (zinc finger)"/>
    <property type="match status" value="1"/>
</dbReference>
<keyword evidence="1" id="KW-0479">Metal-binding</keyword>
<dbReference type="GO" id="GO:0005634">
    <property type="term" value="C:nucleus"/>
    <property type="evidence" value="ECO:0007669"/>
    <property type="project" value="TreeGrafter"/>
</dbReference>
<evidence type="ECO:0000256" key="1">
    <source>
        <dbReference type="ARBA" id="ARBA00022723"/>
    </source>
</evidence>
<feature type="region of interest" description="Disordered" evidence="5">
    <location>
        <begin position="87"/>
        <end position="117"/>
    </location>
</feature>
<evidence type="ECO:0000259" key="6">
    <source>
        <dbReference type="PROSITE" id="PS50089"/>
    </source>
</evidence>
<accession>A0A199W1Z3</accession>
<reference evidence="7 8" key="1">
    <citation type="journal article" date="2016" name="DNA Res.">
        <title>The draft genome of MD-2 pineapple using hybrid error correction of long reads.</title>
        <authorList>
            <person name="Redwan R.M."/>
            <person name="Saidin A."/>
            <person name="Kumar S.V."/>
        </authorList>
    </citation>
    <scope>NUCLEOTIDE SEQUENCE [LARGE SCALE GENOMIC DNA]</scope>
    <source>
        <strain evidence="8">cv. MD2</strain>
        <tissue evidence="7">Leaf</tissue>
    </source>
</reference>
<keyword evidence="3" id="KW-0862">Zinc</keyword>
<dbReference type="SMART" id="SM00184">
    <property type="entry name" value="RING"/>
    <property type="match status" value="1"/>
</dbReference>
<evidence type="ECO:0000256" key="2">
    <source>
        <dbReference type="ARBA" id="ARBA00022771"/>
    </source>
</evidence>
<proteinExistence type="predicted"/>
<dbReference type="Pfam" id="PF13639">
    <property type="entry name" value="zf-RING_2"/>
    <property type="match status" value="1"/>
</dbReference>
<dbReference type="PANTHER" id="PTHR45931">
    <property type="entry name" value="SI:CH211-59O9.10"/>
    <property type="match status" value="1"/>
</dbReference>
<feature type="domain" description="RING-type" evidence="6">
    <location>
        <begin position="151"/>
        <end position="192"/>
    </location>
</feature>
<protein>
    <submittedName>
        <fullName evidence="7">E3 ubiquitin-protein ligase</fullName>
    </submittedName>
</protein>
<dbReference type="GO" id="GO:0006511">
    <property type="term" value="P:ubiquitin-dependent protein catabolic process"/>
    <property type="evidence" value="ECO:0007669"/>
    <property type="project" value="TreeGrafter"/>
</dbReference>
<dbReference type="SUPFAM" id="SSF57850">
    <property type="entry name" value="RING/U-box"/>
    <property type="match status" value="1"/>
</dbReference>